<proteinExistence type="predicted"/>
<protein>
    <submittedName>
        <fullName evidence="1">Uncharacterized protein</fullName>
    </submittedName>
</protein>
<sequence length="73" mass="8433">MVPPPPIPRYLTQPLPAPEGIEHVRTNQDLVILLTDYEQLRRRMNTDRDAVQRLWEGMKVTMTSEIETGNSSE</sequence>
<gene>
    <name evidence="1" type="ORF">GCM10010082_01500</name>
</gene>
<reference evidence="2" key="1">
    <citation type="journal article" date="2019" name="Int. J. Syst. Evol. Microbiol.">
        <title>The Global Catalogue of Microorganisms (GCM) 10K type strain sequencing project: providing services to taxonomists for standard genome sequencing and annotation.</title>
        <authorList>
            <consortium name="The Broad Institute Genomics Platform"/>
            <consortium name="The Broad Institute Genome Sequencing Center for Infectious Disease"/>
            <person name="Wu L."/>
            <person name="Ma J."/>
        </authorList>
    </citation>
    <scope>NUCLEOTIDE SEQUENCE [LARGE SCALE GENOMIC DNA]</scope>
    <source>
        <strain evidence="2">KCTC 42082</strain>
    </source>
</reference>
<dbReference type="EMBL" id="BMZM01000001">
    <property type="protein sequence ID" value="GHC14898.1"/>
    <property type="molecule type" value="Genomic_DNA"/>
</dbReference>
<accession>A0ABQ3F9D6</accession>
<organism evidence="1 2">
    <name type="scientific">Kushneria pakistanensis</name>
    <dbReference type="NCBI Taxonomy" id="1508770"/>
    <lineage>
        <taxon>Bacteria</taxon>
        <taxon>Pseudomonadati</taxon>
        <taxon>Pseudomonadota</taxon>
        <taxon>Gammaproteobacteria</taxon>
        <taxon>Oceanospirillales</taxon>
        <taxon>Halomonadaceae</taxon>
        <taxon>Kushneria</taxon>
    </lineage>
</organism>
<keyword evidence="2" id="KW-1185">Reference proteome</keyword>
<evidence type="ECO:0000313" key="2">
    <source>
        <dbReference type="Proteomes" id="UP000604243"/>
    </source>
</evidence>
<evidence type="ECO:0000313" key="1">
    <source>
        <dbReference type="EMBL" id="GHC14898.1"/>
    </source>
</evidence>
<dbReference type="Proteomes" id="UP000604243">
    <property type="component" value="Unassembled WGS sequence"/>
</dbReference>
<comment type="caution">
    <text evidence="1">The sequence shown here is derived from an EMBL/GenBank/DDBJ whole genome shotgun (WGS) entry which is preliminary data.</text>
</comment>
<name>A0ABQ3F9D6_9GAMM</name>